<accession>A0A2W2G1M0</accession>
<keyword evidence="3" id="KW-1185">Reference proteome</keyword>
<evidence type="ECO:0000313" key="3">
    <source>
        <dbReference type="Proteomes" id="UP000248924"/>
    </source>
</evidence>
<evidence type="ECO:0000313" key="2">
    <source>
        <dbReference type="EMBL" id="PZG20774.1"/>
    </source>
</evidence>
<organism evidence="2 3">
    <name type="scientific">Micromonospora craterilacus</name>
    <dbReference type="NCBI Taxonomy" id="1655439"/>
    <lineage>
        <taxon>Bacteria</taxon>
        <taxon>Bacillati</taxon>
        <taxon>Actinomycetota</taxon>
        <taxon>Actinomycetes</taxon>
        <taxon>Micromonosporales</taxon>
        <taxon>Micromonosporaceae</taxon>
        <taxon>Micromonospora</taxon>
    </lineage>
</organism>
<name>A0A2W2G1M0_9ACTN</name>
<gene>
    <name evidence="2" type="ORF">C1I95_08955</name>
</gene>
<feature type="compositionally biased region" description="Basic residues" evidence="1">
    <location>
        <begin position="47"/>
        <end position="60"/>
    </location>
</feature>
<dbReference type="EMBL" id="POTY01000038">
    <property type="protein sequence ID" value="PZG20774.1"/>
    <property type="molecule type" value="Genomic_DNA"/>
</dbReference>
<comment type="caution">
    <text evidence="2">The sequence shown here is derived from an EMBL/GenBank/DDBJ whole genome shotgun (WGS) entry which is preliminary data.</text>
</comment>
<dbReference type="AlphaFoldDB" id="A0A2W2G1M0"/>
<evidence type="ECO:0000256" key="1">
    <source>
        <dbReference type="SAM" id="MobiDB-lite"/>
    </source>
</evidence>
<reference evidence="2 3" key="1">
    <citation type="submission" date="2018-01" db="EMBL/GenBank/DDBJ databases">
        <title>Draft genome sequence of Jishengella sp. NA12.</title>
        <authorList>
            <person name="Sahin N."/>
            <person name="Ay H."/>
            <person name="Saygin H."/>
        </authorList>
    </citation>
    <scope>NUCLEOTIDE SEQUENCE [LARGE SCALE GENOMIC DNA]</scope>
    <source>
        <strain evidence="2 3">NA12</strain>
    </source>
</reference>
<sequence>MRYARPAGCWTWSPRSRATARPPSPAAASPDPAGPARIRSSGGCCGARRRGARGRGRPRRSPSQSR</sequence>
<protein>
    <submittedName>
        <fullName evidence="2">Uncharacterized protein</fullName>
    </submittedName>
</protein>
<feature type="region of interest" description="Disordered" evidence="1">
    <location>
        <begin position="1"/>
        <end position="66"/>
    </location>
</feature>
<proteinExistence type="predicted"/>
<feature type="compositionally biased region" description="Low complexity" evidence="1">
    <location>
        <begin position="13"/>
        <end position="42"/>
    </location>
</feature>
<dbReference type="Proteomes" id="UP000248924">
    <property type="component" value="Unassembled WGS sequence"/>
</dbReference>